<keyword evidence="7" id="KW-0256">Endoplasmic reticulum</keyword>
<keyword evidence="9" id="KW-0812">Transmembrane</keyword>
<dbReference type="InterPro" id="IPR050271">
    <property type="entry name" value="UDP-glycosyltransferase"/>
</dbReference>
<evidence type="ECO:0000256" key="8">
    <source>
        <dbReference type="ARBA" id="ARBA00023180"/>
    </source>
</evidence>
<evidence type="ECO:0008006" key="12">
    <source>
        <dbReference type="Google" id="ProtNLM"/>
    </source>
</evidence>
<keyword evidence="8" id="KW-0325">Glycoprotein</keyword>
<comment type="similarity">
    <text evidence="3">Belongs to the UDP-glycosyltransferase family.</text>
</comment>
<dbReference type="Proteomes" id="UP000326458">
    <property type="component" value="Unassembled WGS sequence"/>
</dbReference>
<organism evidence="10 11">
    <name type="scientific">Muntiacus muntjak</name>
    <name type="common">Barking deer</name>
    <name type="synonym">Indian muntjac</name>
    <dbReference type="NCBI Taxonomy" id="9888"/>
    <lineage>
        <taxon>Eukaryota</taxon>
        <taxon>Metazoa</taxon>
        <taxon>Chordata</taxon>
        <taxon>Craniata</taxon>
        <taxon>Vertebrata</taxon>
        <taxon>Euteleostomi</taxon>
        <taxon>Mammalia</taxon>
        <taxon>Eutheria</taxon>
        <taxon>Laurasiatheria</taxon>
        <taxon>Artiodactyla</taxon>
        <taxon>Ruminantia</taxon>
        <taxon>Pecora</taxon>
        <taxon>Cervidae</taxon>
        <taxon>Muntiacinae</taxon>
        <taxon>Muntiacus</taxon>
    </lineage>
</organism>
<keyword evidence="5" id="KW-0808">Transferase</keyword>
<dbReference type="SUPFAM" id="SSF53756">
    <property type="entry name" value="UDP-Glycosyltransferase/glycogen phosphorylase"/>
    <property type="match status" value="1"/>
</dbReference>
<comment type="caution">
    <text evidence="10">The sequence shown here is derived from an EMBL/GenBank/DDBJ whole genome shotgun (WGS) entry which is preliminary data.</text>
</comment>
<dbReference type="PANTHER" id="PTHR48043:SF54">
    <property type="entry name" value="2-HYDROXYACYLSPHINGOSINE 1-BETA-GALACTOSYLTRANSFERASE"/>
    <property type="match status" value="1"/>
</dbReference>
<dbReference type="EMBL" id="VCEA01000003">
    <property type="protein sequence ID" value="KAB0344908.1"/>
    <property type="molecule type" value="Genomic_DNA"/>
</dbReference>
<proteinExistence type="inferred from homology"/>
<dbReference type="Gene3D" id="3.40.50.2000">
    <property type="entry name" value="Glycogen Phosphorylase B"/>
    <property type="match status" value="1"/>
</dbReference>
<feature type="transmembrane region" description="Helical" evidence="9">
    <location>
        <begin position="327"/>
        <end position="347"/>
    </location>
</feature>
<dbReference type="GO" id="GO:0016020">
    <property type="term" value="C:membrane"/>
    <property type="evidence" value="ECO:0007669"/>
    <property type="project" value="UniProtKB-SubCell"/>
</dbReference>
<accession>A0A5N3V7H0</accession>
<keyword evidence="11" id="KW-1185">Reference proteome</keyword>
<keyword evidence="6" id="KW-0732">Signal</keyword>
<dbReference type="GO" id="GO:0006682">
    <property type="term" value="P:galactosylceramide biosynthetic process"/>
    <property type="evidence" value="ECO:0007669"/>
    <property type="project" value="TreeGrafter"/>
</dbReference>
<protein>
    <recommendedName>
        <fullName evidence="12">Glucuronosyltransferase</fullName>
    </recommendedName>
</protein>
<gene>
    <name evidence="10" type="ORF">FD754_021834</name>
</gene>
<dbReference type="AlphaFoldDB" id="A0A5N3V7H0"/>
<keyword evidence="4" id="KW-0328">Glycosyltransferase</keyword>
<evidence type="ECO:0000313" key="11">
    <source>
        <dbReference type="Proteomes" id="UP000326458"/>
    </source>
</evidence>
<evidence type="ECO:0000313" key="10">
    <source>
        <dbReference type="EMBL" id="KAB0344908.1"/>
    </source>
</evidence>
<dbReference type="Pfam" id="PF00201">
    <property type="entry name" value="UDPGT"/>
    <property type="match status" value="2"/>
</dbReference>
<sequence length="396" mass="45109">MKSYTPYFMLLWSAVGIAKAAKIIIVPPIMFESHMYIFKTLASALHERGHHTVFLLSEGRDIAPSNHYSLQRYPGIFNSTTSDAFLQSKMRNIFSGRLTAVELFDILDHYTKNCDMMVGNHALIQGLKKEKFDLLLVDPNDMCGFLIAHLLGVKYAVFSTGLWYPAEVGAPAPLAYVPEFNSLLTDNMNLLQRMKNTGVYLISRIGISFLVLPKYERIMQKYNLLPGKSMYDLVHGSSLWMLCTDIALEFPRPTLPNVVYVGGILTKPAGPLPEVSYRQRAQKLSEIHKDQPGHPVNRTVYWIDYILRHDGAHHLRAAVHQISFCQYFLLDIVFVLLLGAVLLYFLLSWVTKFICRRVKSLWSSSKHSTVNGHYHNGILNGKCKRNGHIKHEKKVK</sequence>
<evidence type="ECO:0000256" key="5">
    <source>
        <dbReference type="ARBA" id="ARBA00022679"/>
    </source>
</evidence>
<evidence type="ECO:0000256" key="9">
    <source>
        <dbReference type="SAM" id="Phobius"/>
    </source>
</evidence>
<comment type="subcellular location">
    <subcellularLocation>
        <location evidence="2">Endoplasmic reticulum</location>
    </subcellularLocation>
    <subcellularLocation>
        <location evidence="1">Membrane</location>
        <topology evidence="1">Single-pass membrane protein</topology>
    </subcellularLocation>
</comment>
<keyword evidence="9" id="KW-0472">Membrane</keyword>
<evidence type="ECO:0000256" key="7">
    <source>
        <dbReference type="ARBA" id="ARBA00022824"/>
    </source>
</evidence>
<dbReference type="GO" id="GO:0005783">
    <property type="term" value="C:endoplasmic reticulum"/>
    <property type="evidence" value="ECO:0007669"/>
    <property type="project" value="UniProtKB-SubCell"/>
</dbReference>
<name>A0A5N3V7H0_MUNMU</name>
<dbReference type="GO" id="GO:0003851">
    <property type="term" value="F:N-acylsphingosine galactosyltransferase activity"/>
    <property type="evidence" value="ECO:0007669"/>
    <property type="project" value="TreeGrafter"/>
</dbReference>
<dbReference type="FunFam" id="3.40.50.2000:FF:000033">
    <property type="entry name" value="2-hydroxyacylsphingosine 1-beta-galactosyltransferase"/>
    <property type="match status" value="1"/>
</dbReference>
<evidence type="ECO:0000256" key="6">
    <source>
        <dbReference type="ARBA" id="ARBA00022729"/>
    </source>
</evidence>
<dbReference type="InterPro" id="IPR002213">
    <property type="entry name" value="UDP_glucos_trans"/>
</dbReference>
<reference evidence="10 11" key="1">
    <citation type="submission" date="2019-06" db="EMBL/GenBank/DDBJ databases">
        <title>Discovery of a novel chromosome fission-fusion reversal in muntjac.</title>
        <authorList>
            <person name="Mudd A.B."/>
            <person name="Bredeson J.V."/>
            <person name="Baum R."/>
            <person name="Hockemeyer D."/>
            <person name="Rokhsar D.S."/>
        </authorList>
    </citation>
    <scope>NUCLEOTIDE SEQUENCE [LARGE SCALE GENOMIC DNA]</scope>
    <source>
        <strain evidence="10">UTSW_UCB_Mm</strain>
        <tissue evidence="10">Fibroblast cell line</tissue>
    </source>
</reference>
<evidence type="ECO:0000256" key="2">
    <source>
        <dbReference type="ARBA" id="ARBA00004240"/>
    </source>
</evidence>
<evidence type="ECO:0000256" key="4">
    <source>
        <dbReference type="ARBA" id="ARBA00022676"/>
    </source>
</evidence>
<keyword evidence="9" id="KW-1133">Transmembrane helix</keyword>
<dbReference type="PANTHER" id="PTHR48043">
    <property type="entry name" value="EG:EG0003.4 PROTEIN-RELATED"/>
    <property type="match status" value="1"/>
</dbReference>
<evidence type="ECO:0000256" key="1">
    <source>
        <dbReference type="ARBA" id="ARBA00004167"/>
    </source>
</evidence>
<evidence type="ECO:0000256" key="3">
    <source>
        <dbReference type="ARBA" id="ARBA00009995"/>
    </source>
</evidence>